<evidence type="ECO:0000313" key="2">
    <source>
        <dbReference type="Proteomes" id="UP000799423"/>
    </source>
</evidence>
<protein>
    <recommendedName>
        <fullName evidence="3">EthD domain-containing protein</fullName>
    </recommendedName>
</protein>
<reference evidence="1" key="1">
    <citation type="submission" date="2020-01" db="EMBL/GenBank/DDBJ databases">
        <authorList>
            <consortium name="DOE Joint Genome Institute"/>
            <person name="Haridas S."/>
            <person name="Albert R."/>
            <person name="Binder M."/>
            <person name="Bloem J."/>
            <person name="Labutti K."/>
            <person name="Salamov A."/>
            <person name="Andreopoulos B."/>
            <person name="Baker S.E."/>
            <person name="Barry K."/>
            <person name="Bills G."/>
            <person name="Bluhm B.H."/>
            <person name="Cannon C."/>
            <person name="Castanera R."/>
            <person name="Culley D.E."/>
            <person name="Daum C."/>
            <person name="Ezra D."/>
            <person name="Gonzalez J.B."/>
            <person name="Henrissat B."/>
            <person name="Kuo A."/>
            <person name="Liang C."/>
            <person name="Lipzen A."/>
            <person name="Lutzoni F."/>
            <person name="Magnuson J."/>
            <person name="Mondo S."/>
            <person name="Nolan M."/>
            <person name="Ohm R."/>
            <person name="Pangilinan J."/>
            <person name="Park H.-J."/>
            <person name="Ramirez L."/>
            <person name="Alfaro M."/>
            <person name="Sun H."/>
            <person name="Tritt A."/>
            <person name="Yoshinaga Y."/>
            <person name="Zwiers L.-H."/>
            <person name="Turgeon B.G."/>
            <person name="Goodwin S.B."/>
            <person name="Spatafora J.W."/>
            <person name="Crous P.W."/>
            <person name="Grigoriev I.V."/>
        </authorList>
    </citation>
    <scope>NUCLEOTIDE SEQUENCE</scope>
    <source>
        <strain evidence="1">IPT5</strain>
    </source>
</reference>
<keyword evidence="2" id="KW-1185">Reference proteome</keyword>
<name>A0A6A7B9Z7_9PLEO</name>
<sequence>MTSALHGPGILWVQSRIKPACQDMIDETTFLRWYDEEHITEIVATSGIESAFRFVNIPSSSQDDEGATTTPFLALYPMDDLAFTTSDEFREIRVQSDILPGGGIVYDLADFDVSYFGLSGANKVQGGEDIVSHALTARFEIGAEGERNIETCNRQFAATTLALGYIRTLSFQLRHTHSSTLSSELNAGDEAHARLTSWLCVHEFSIKPGEIVISELAQAAKYHIGVAKMATSVWTLDRSFGHGKFFV</sequence>
<gene>
    <name evidence="1" type="ORF">T440DRAFT_66790</name>
</gene>
<dbReference type="EMBL" id="MU006302">
    <property type="protein sequence ID" value="KAF2851547.1"/>
    <property type="molecule type" value="Genomic_DNA"/>
</dbReference>
<organism evidence="1 2">
    <name type="scientific">Plenodomus tracheiphilus IPT5</name>
    <dbReference type="NCBI Taxonomy" id="1408161"/>
    <lineage>
        <taxon>Eukaryota</taxon>
        <taxon>Fungi</taxon>
        <taxon>Dikarya</taxon>
        <taxon>Ascomycota</taxon>
        <taxon>Pezizomycotina</taxon>
        <taxon>Dothideomycetes</taxon>
        <taxon>Pleosporomycetidae</taxon>
        <taxon>Pleosporales</taxon>
        <taxon>Pleosporineae</taxon>
        <taxon>Leptosphaeriaceae</taxon>
        <taxon>Plenodomus</taxon>
    </lineage>
</organism>
<proteinExistence type="predicted"/>
<evidence type="ECO:0008006" key="3">
    <source>
        <dbReference type="Google" id="ProtNLM"/>
    </source>
</evidence>
<dbReference type="OrthoDB" id="2851338at2759"/>
<evidence type="ECO:0000313" key="1">
    <source>
        <dbReference type="EMBL" id="KAF2851547.1"/>
    </source>
</evidence>
<accession>A0A6A7B9Z7</accession>
<dbReference type="AlphaFoldDB" id="A0A6A7B9Z7"/>
<dbReference type="Proteomes" id="UP000799423">
    <property type="component" value="Unassembled WGS sequence"/>
</dbReference>